<keyword evidence="2 4" id="KW-0863">Zinc-finger</keyword>
<feature type="domain" description="PHD-type" evidence="5">
    <location>
        <begin position="272"/>
        <end position="322"/>
    </location>
</feature>
<keyword evidence="7" id="KW-1185">Reference proteome</keyword>
<dbReference type="SMART" id="SM00249">
    <property type="entry name" value="PHD"/>
    <property type="match status" value="1"/>
</dbReference>
<evidence type="ECO:0000256" key="2">
    <source>
        <dbReference type="ARBA" id="ARBA00022771"/>
    </source>
</evidence>
<dbReference type="InterPro" id="IPR001965">
    <property type="entry name" value="Znf_PHD"/>
</dbReference>
<evidence type="ECO:0000256" key="4">
    <source>
        <dbReference type="PROSITE-ProRule" id="PRU00146"/>
    </source>
</evidence>
<keyword evidence="1" id="KW-0479">Metal-binding</keyword>
<evidence type="ECO:0000259" key="5">
    <source>
        <dbReference type="PROSITE" id="PS50016"/>
    </source>
</evidence>
<evidence type="ECO:0000313" key="7">
    <source>
        <dbReference type="Proteomes" id="UP001179952"/>
    </source>
</evidence>
<dbReference type="GO" id="GO:0008270">
    <property type="term" value="F:zinc ion binding"/>
    <property type="evidence" value="ECO:0007669"/>
    <property type="project" value="UniProtKB-KW"/>
</dbReference>
<dbReference type="GO" id="GO:0003677">
    <property type="term" value="F:DNA binding"/>
    <property type="evidence" value="ECO:0007669"/>
    <property type="project" value="TreeGrafter"/>
</dbReference>
<dbReference type="EMBL" id="JAUJYN010000006">
    <property type="protein sequence ID" value="KAK1268463.1"/>
    <property type="molecule type" value="Genomic_DNA"/>
</dbReference>
<dbReference type="GO" id="GO:0031445">
    <property type="term" value="P:regulation of heterochromatin formation"/>
    <property type="evidence" value="ECO:0007669"/>
    <property type="project" value="TreeGrafter"/>
</dbReference>
<organism evidence="6 7">
    <name type="scientific">Acorus gramineus</name>
    <name type="common">Dwarf sweet flag</name>
    <dbReference type="NCBI Taxonomy" id="55184"/>
    <lineage>
        <taxon>Eukaryota</taxon>
        <taxon>Viridiplantae</taxon>
        <taxon>Streptophyta</taxon>
        <taxon>Embryophyta</taxon>
        <taxon>Tracheophyta</taxon>
        <taxon>Spermatophyta</taxon>
        <taxon>Magnoliopsida</taxon>
        <taxon>Liliopsida</taxon>
        <taxon>Acoraceae</taxon>
        <taxon>Acorus</taxon>
    </lineage>
</organism>
<proteinExistence type="predicted"/>
<evidence type="ECO:0000256" key="1">
    <source>
        <dbReference type="ARBA" id="ARBA00022723"/>
    </source>
</evidence>
<keyword evidence="3" id="KW-0862">Zinc</keyword>
<dbReference type="PANTHER" id="PTHR46510:SF1">
    <property type="entry name" value="BROMODOMAIN ADJACENT TO ZINC FINGER DOMAIN PROTEIN 1A"/>
    <property type="match status" value="1"/>
</dbReference>
<dbReference type="InterPro" id="IPR013083">
    <property type="entry name" value="Znf_RING/FYVE/PHD"/>
</dbReference>
<accession>A0AAV9AWK0</accession>
<evidence type="ECO:0000256" key="3">
    <source>
        <dbReference type="ARBA" id="ARBA00022833"/>
    </source>
</evidence>
<protein>
    <submittedName>
        <fullName evidence="6">Methyl-CpG-binding domain-containing protein 9</fullName>
    </submittedName>
</protein>
<dbReference type="PANTHER" id="PTHR46510">
    <property type="entry name" value="BROMODOMAIN ADJACENT TO ZINC FINGER DOMAIN PROTEIN 1A"/>
    <property type="match status" value="1"/>
</dbReference>
<dbReference type="GO" id="GO:0006338">
    <property type="term" value="P:chromatin remodeling"/>
    <property type="evidence" value="ECO:0007669"/>
    <property type="project" value="InterPro"/>
</dbReference>
<dbReference type="GO" id="GO:0006355">
    <property type="term" value="P:regulation of DNA-templated transcription"/>
    <property type="evidence" value="ECO:0007669"/>
    <property type="project" value="TreeGrafter"/>
</dbReference>
<dbReference type="InterPro" id="IPR019787">
    <property type="entry name" value="Znf_PHD-finger"/>
</dbReference>
<dbReference type="GO" id="GO:0000228">
    <property type="term" value="C:nuclear chromosome"/>
    <property type="evidence" value="ECO:0007669"/>
    <property type="project" value="TreeGrafter"/>
</dbReference>
<dbReference type="InterPro" id="IPR011011">
    <property type="entry name" value="Znf_FYVE_PHD"/>
</dbReference>
<dbReference type="GO" id="GO:0045740">
    <property type="term" value="P:positive regulation of DNA replication"/>
    <property type="evidence" value="ECO:0007669"/>
    <property type="project" value="TreeGrafter"/>
</dbReference>
<dbReference type="InterPro" id="IPR019786">
    <property type="entry name" value="Zinc_finger_PHD-type_CS"/>
</dbReference>
<evidence type="ECO:0000313" key="6">
    <source>
        <dbReference type="EMBL" id="KAK1268463.1"/>
    </source>
</evidence>
<reference evidence="6" key="2">
    <citation type="submission" date="2023-06" db="EMBL/GenBank/DDBJ databases">
        <authorList>
            <person name="Ma L."/>
            <person name="Liu K.-W."/>
            <person name="Li Z."/>
            <person name="Hsiao Y.-Y."/>
            <person name="Qi Y."/>
            <person name="Fu T."/>
            <person name="Tang G."/>
            <person name="Zhang D."/>
            <person name="Sun W.-H."/>
            <person name="Liu D.-K."/>
            <person name="Li Y."/>
            <person name="Chen G.-Z."/>
            <person name="Liu X.-D."/>
            <person name="Liao X.-Y."/>
            <person name="Jiang Y.-T."/>
            <person name="Yu X."/>
            <person name="Hao Y."/>
            <person name="Huang J."/>
            <person name="Zhao X.-W."/>
            <person name="Ke S."/>
            <person name="Chen Y.-Y."/>
            <person name="Wu W.-L."/>
            <person name="Hsu J.-L."/>
            <person name="Lin Y.-F."/>
            <person name="Huang M.-D."/>
            <person name="Li C.-Y."/>
            <person name="Huang L."/>
            <person name="Wang Z.-W."/>
            <person name="Zhao X."/>
            <person name="Zhong W.-Y."/>
            <person name="Peng D.-H."/>
            <person name="Ahmad S."/>
            <person name="Lan S."/>
            <person name="Zhang J.-S."/>
            <person name="Tsai W.-C."/>
            <person name="Van De Peer Y."/>
            <person name="Liu Z.-J."/>
        </authorList>
    </citation>
    <scope>NUCLEOTIDE SEQUENCE</scope>
    <source>
        <strain evidence="6">SCP</strain>
        <tissue evidence="6">Leaves</tissue>
    </source>
</reference>
<dbReference type="Proteomes" id="UP001179952">
    <property type="component" value="Unassembled WGS sequence"/>
</dbReference>
<dbReference type="PROSITE" id="PS50016">
    <property type="entry name" value="ZF_PHD_2"/>
    <property type="match status" value="1"/>
</dbReference>
<name>A0AAV9AWK0_ACOGR</name>
<dbReference type="SUPFAM" id="SSF57903">
    <property type="entry name" value="FYVE/PHD zinc finger"/>
    <property type="match status" value="1"/>
</dbReference>
<dbReference type="GO" id="GO:0008623">
    <property type="term" value="C:CHRAC"/>
    <property type="evidence" value="ECO:0007669"/>
    <property type="project" value="TreeGrafter"/>
</dbReference>
<dbReference type="PROSITE" id="PS01359">
    <property type="entry name" value="ZF_PHD_1"/>
    <property type="match status" value="1"/>
</dbReference>
<dbReference type="Gene3D" id="3.30.40.10">
    <property type="entry name" value="Zinc/RING finger domain, C3HC4 (zinc finger)"/>
    <property type="match status" value="1"/>
</dbReference>
<gene>
    <name evidence="6" type="ORF">QJS04_geneDACA013954</name>
</gene>
<dbReference type="AlphaFoldDB" id="A0AAV9AWK0"/>
<dbReference type="Pfam" id="PF00628">
    <property type="entry name" value="PHD"/>
    <property type="match status" value="1"/>
</dbReference>
<comment type="caution">
    <text evidence="6">The sequence shown here is derived from an EMBL/GenBank/DDBJ whole genome shotgun (WGS) entry which is preliminary data.</text>
</comment>
<dbReference type="InterPro" id="IPR047171">
    <property type="entry name" value="BAZ1A"/>
</dbReference>
<reference evidence="6" key="1">
    <citation type="journal article" date="2023" name="Nat. Commun.">
        <title>Diploid and tetraploid genomes of Acorus and the evolution of monocots.</title>
        <authorList>
            <person name="Ma L."/>
            <person name="Liu K.W."/>
            <person name="Li Z."/>
            <person name="Hsiao Y.Y."/>
            <person name="Qi Y."/>
            <person name="Fu T."/>
            <person name="Tang G.D."/>
            <person name="Zhang D."/>
            <person name="Sun W.H."/>
            <person name="Liu D.K."/>
            <person name="Li Y."/>
            <person name="Chen G.Z."/>
            <person name="Liu X.D."/>
            <person name="Liao X.Y."/>
            <person name="Jiang Y.T."/>
            <person name="Yu X."/>
            <person name="Hao Y."/>
            <person name="Huang J."/>
            <person name="Zhao X.W."/>
            <person name="Ke S."/>
            <person name="Chen Y.Y."/>
            <person name="Wu W.L."/>
            <person name="Hsu J.L."/>
            <person name="Lin Y.F."/>
            <person name="Huang M.D."/>
            <person name="Li C.Y."/>
            <person name="Huang L."/>
            <person name="Wang Z.W."/>
            <person name="Zhao X."/>
            <person name="Zhong W.Y."/>
            <person name="Peng D.H."/>
            <person name="Ahmad S."/>
            <person name="Lan S."/>
            <person name="Zhang J.S."/>
            <person name="Tsai W.C."/>
            <person name="Van de Peer Y."/>
            <person name="Liu Z.J."/>
        </authorList>
    </citation>
    <scope>NUCLEOTIDE SEQUENCE</scope>
    <source>
        <strain evidence="6">SCP</strain>
    </source>
</reference>
<sequence length="440" mass="48496">MLAQSSLPSSLNTNLSCQSDHGKGPDTDLPCGWAHCVENRQKCSRRDGYSKVRCRRSASITDKIDGLAGSDSPLCCKAFSESSTVCIMCADFGVERNNLVYKRRKVPVHSRTGSTKSSSEPLSCLCSESLVGDGCLKPITNLPSKNRIMNLGYISKLDHPVKRLIGADQGISSVAHVAHVLKSAPDNYSCANDSCSSSKSNMENDAATMKTDVDDTGECSSSDAPKRKFGDDISAKDLCISILKSHGLLGEYPRTGVLATSEVDCTDDAKCLRSCKVCGLQDNSLTMLICDLCDEAFHLACCNPKVKKVPVNEWYCRPCFRKRPKPLRENTAAKRFKASRELNDHIKGPYQSRIKSMLKDTEPYTSGVRIGRDFQVEVPEWIGPITSNFDMFREPVELNPPDCDYLNGCNSKRSSVNIGNWVQCREVNEGKVCGKWRRSN</sequence>